<keyword evidence="3" id="KW-1003">Cell membrane</keyword>
<feature type="transmembrane region" description="Helical" evidence="7">
    <location>
        <begin position="15"/>
        <end position="39"/>
    </location>
</feature>
<name>A0A917G3W6_9BACL</name>
<dbReference type="GO" id="GO:0005886">
    <property type="term" value="C:plasma membrane"/>
    <property type="evidence" value="ECO:0007669"/>
    <property type="project" value="UniProtKB-SubCell"/>
</dbReference>
<feature type="transmembrane region" description="Helical" evidence="7">
    <location>
        <begin position="148"/>
        <end position="168"/>
    </location>
</feature>
<keyword evidence="9" id="KW-1185">Reference proteome</keyword>
<feature type="transmembrane region" description="Helical" evidence="7">
    <location>
        <begin position="115"/>
        <end position="136"/>
    </location>
</feature>
<evidence type="ECO:0000256" key="5">
    <source>
        <dbReference type="ARBA" id="ARBA00022989"/>
    </source>
</evidence>
<evidence type="ECO:0000256" key="7">
    <source>
        <dbReference type="SAM" id="Phobius"/>
    </source>
</evidence>
<feature type="transmembrane region" description="Helical" evidence="7">
    <location>
        <begin position="87"/>
        <end position="109"/>
    </location>
</feature>
<feature type="transmembrane region" description="Helical" evidence="7">
    <location>
        <begin position="387"/>
        <end position="405"/>
    </location>
</feature>
<comment type="similarity">
    <text evidence="2">Belongs to the polysaccharide synthase family.</text>
</comment>
<feature type="transmembrane region" description="Helical" evidence="7">
    <location>
        <begin position="417"/>
        <end position="436"/>
    </location>
</feature>
<evidence type="ECO:0000256" key="3">
    <source>
        <dbReference type="ARBA" id="ARBA00022475"/>
    </source>
</evidence>
<proteinExistence type="inferred from homology"/>
<evidence type="ECO:0000313" key="9">
    <source>
        <dbReference type="Proteomes" id="UP000644756"/>
    </source>
</evidence>
<feature type="transmembrane region" description="Helical" evidence="7">
    <location>
        <begin position="442"/>
        <end position="460"/>
    </location>
</feature>
<gene>
    <name evidence="8" type="primary">ycbK</name>
    <name evidence="8" type="ORF">GCM10010916_43000</name>
</gene>
<feature type="transmembrane region" description="Helical" evidence="7">
    <location>
        <begin position="292"/>
        <end position="323"/>
    </location>
</feature>
<dbReference type="InterPro" id="IPR050833">
    <property type="entry name" value="Poly_Biosynth_Transport"/>
</dbReference>
<dbReference type="PANTHER" id="PTHR30250">
    <property type="entry name" value="PST FAMILY PREDICTED COLANIC ACID TRANSPORTER"/>
    <property type="match status" value="1"/>
</dbReference>
<evidence type="ECO:0000256" key="6">
    <source>
        <dbReference type="ARBA" id="ARBA00023136"/>
    </source>
</evidence>
<keyword evidence="5 7" id="KW-1133">Transmembrane helix</keyword>
<protein>
    <submittedName>
        <fullName evidence="8">Lipopolysaccharide biosynthesis protein</fullName>
    </submittedName>
</protein>
<evidence type="ECO:0000313" key="8">
    <source>
        <dbReference type="EMBL" id="GGG21702.1"/>
    </source>
</evidence>
<feature type="transmembrane region" description="Helical" evidence="7">
    <location>
        <begin position="45"/>
        <end position="66"/>
    </location>
</feature>
<accession>A0A917G3W6</accession>
<sequence>MNKIKNVLYNKSHPLWVFIQQFALRGLLGIKFLLIARLLDPVDVGLITIALISLTLTEALTEMGLMQAIVQNKNRVEHIRVIWTLQFIRGFIITVILLILNNYVVILFNEPDAKYILFLAAFVPLIKNVSSSNFYYAVRDKNFKVISIIYGLTGLIDLVGSIILIAIFKDPIFAIASLLIAELIKSILTHVVFGWTIKFDFRFYLIKDLLVYGRWIWGNSISSFFVNQFDKIIASTFLGTKILGLYQMGQKVTQMAIADISFAAGQYLFPQFSQMYRNNNNDRNLKKFYSNVMLLMIGFSVVISSFVIIYAKQIILIVFGIGWEEMNNIIKLMIISSSLSAITYVSVVYNRAIGKPKKVTIVSYIQLIVFVSLCFILVHPLNINGLILGNIISYLLGLLLLNYSFENKIKYVINSVKENYVMVIVTTGIIALMLTINKVTPSILGFFLSLVFLMFGVFYLGQKFMKRRPTDSLETM</sequence>
<evidence type="ECO:0000256" key="1">
    <source>
        <dbReference type="ARBA" id="ARBA00004651"/>
    </source>
</evidence>
<dbReference type="AlphaFoldDB" id="A0A917G3W6"/>
<dbReference type="Proteomes" id="UP000644756">
    <property type="component" value="Unassembled WGS sequence"/>
</dbReference>
<reference evidence="8" key="1">
    <citation type="journal article" date="2014" name="Int. J. Syst. Evol. Microbiol.">
        <title>Complete genome sequence of Corynebacterium casei LMG S-19264T (=DSM 44701T), isolated from a smear-ripened cheese.</title>
        <authorList>
            <consortium name="US DOE Joint Genome Institute (JGI-PGF)"/>
            <person name="Walter F."/>
            <person name="Albersmeier A."/>
            <person name="Kalinowski J."/>
            <person name="Ruckert C."/>
        </authorList>
    </citation>
    <scope>NUCLEOTIDE SEQUENCE</scope>
    <source>
        <strain evidence="8">CGMCC 1.12987</strain>
    </source>
</reference>
<comment type="subcellular location">
    <subcellularLocation>
        <location evidence="1">Cell membrane</location>
        <topology evidence="1">Multi-pass membrane protein</topology>
    </subcellularLocation>
</comment>
<organism evidence="8 9">
    <name type="scientific">Paenibacillus abyssi</name>
    <dbReference type="NCBI Taxonomy" id="1340531"/>
    <lineage>
        <taxon>Bacteria</taxon>
        <taxon>Bacillati</taxon>
        <taxon>Bacillota</taxon>
        <taxon>Bacilli</taxon>
        <taxon>Bacillales</taxon>
        <taxon>Paenibacillaceae</taxon>
        <taxon>Paenibacillus</taxon>
    </lineage>
</organism>
<dbReference type="EMBL" id="BMGR01000017">
    <property type="protein sequence ID" value="GGG21702.1"/>
    <property type="molecule type" value="Genomic_DNA"/>
</dbReference>
<dbReference type="RefSeq" id="WP_188533132.1">
    <property type="nucleotide sequence ID" value="NZ_BMGR01000017.1"/>
</dbReference>
<dbReference type="Pfam" id="PF13440">
    <property type="entry name" value="Polysacc_synt_3"/>
    <property type="match status" value="1"/>
</dbReference>
<feature type="transmembrane region" description="Helical" evidence="7">
    <location>
        <begin position="174"/>
        <end position="197"/>
    </location>
</feature>
<feature type="transmembrane region" description="Helical" evidence="7">
    <location>
        <begin position="329"/>
        <end position="349"/>
    </location>
</feature>
<feature type="transmembrane region" description="Helical" evidence="7">
    <location>
        <begin position="361"/>
        <end position="381"/>
    </location>
</feature>
<dbReference type="PANTHER" id="PTHR30250:SF10">
    <property type="entry name" value="LIPOPOLYSACCHARIDE BIOSYNTHESIS PROTEIN WZXC"/>
    <property type="match status" value="1"/>
</dbReference>
<keyword evidence="4 7" id="KW-0812">Transmembrane</keyword>
<keyword evidence="6 7" id="KW-0472">Membrane</keyword>
<reference evidence="8" key="2">
    <citation type="submission" date="2020-09" db="EMBL/GenBank/DDBJ databases">
        <authorList>
            <person name="Sun Q."/>
            <person name="Zhou Y."/>
        </authorList>
    </citation>
    <scope>NUCLEOTIDE SEQUENCE</scope>
    <source>
        <strain evidence="8">CGMCC 1.12987</strain>
    </source>
</reference>
<evidence type="ECO:0000256" key="4">
    <source>
        <dbReference type="ARBA" id="ARBA00022692"/>
    </source>
</evidence>
<evidence type="ECO:0000256" key="2">
    <source>
        <dbReference type="ARBA" id="ARBA00007430"/>
    </source>
</evidence>
<comment type="caution">
    <text evidence="8">The sequence shown here is derived from an EMBL/GenBank/DDBJ whole genome shotgun (WGS) entry which is preliminary data.</text>
</comment>